<evidence type="ECO:0000313" key="3">
    <source>
        <dbReference type="EMBL" id="SMS01888.1"/>
    </source>
</evidence>
<keyword evidence="3" id="KW-0378">Hydrolase</keyword>
<dbReference type="SMART" id="SM00267">
    <property type="entry name" value="GGDEF"/>
    <property type="match status" value="1"/>
</dbReference>
<dbReference type="GO" id="GO:0071111">
    <property type="term" value="F:cyclic-guanylate-specific phosphodiesterase activity"/>
    <property type="evidence" value="ECO:0007669"/>
    <property type="project" value="UniProtKB-EC"/>
</dbReference>
<dbReference type="InterPro" id="IPR000160">
    <property type="entry name" value="GGDEF_dom"/>
</dbReference>
<dbReference type="EMBL" id="FXXI01000007">
    <property type="protein sequence ID" value="SMS01888.1"/>
    <property type="molecule type" value="Genomic_DNA"/>
</dbReference>
<dbReference type="Proteomes" id="UP001283366">
    <property type="component" value="Unassembled WGS sequence"/>
</dbReference>
<dbReference type="Pfam" id="PF00563">
    <property type="entry name" value="EAL"/>
    <property type="match status" value="1"/>
</dbReference>
<reference evidence="2 5" key="2">
    <citation type="submission" date="2023-11" db="EMBL/GenBank/DDBJ databases">
        <title>Plant-associative lifestyle of Vibrio porteresiae and its evolutionary dynamics.</title>
        <authorList>
            <person name="Rameshkumar N."/>
            <person name="Kirti K."/>
        </authorList>
    </citation>
    <scope>NUCLEOTIDE SEQUENCE [LARGE SCALE GENOMIC DNA]</scope>
    <source>
        <strain evidence="2 5">MSSRF38</strain>
    </source>
</reference>
<dbReference type="Pfam" id="PF10442">
    <property type="entry name" value="FIST_C"/>
    <property type="match status" value="1"/>
</dbReference>
<evidence type="ECO:0000313" key="5">
    <source>
        <dbReference type="Proteomes" id="UP001283366"/>
    </source>
</evidence>
<dbReference type="Gene3D" id="3.30.70.270">
    <property type="match status" value="1"/>
</dbReference>
<dbReference type="InterPro" id="IPR013702">
    <property type="entry name" value="FIST_domain_N"/>
</dbReference>
<dbReference type="AlphaFoldDB" id="A0A1Y6IW88"/>
<organism evidence="3 4">
    <name type="scientific">Vibrio mangrovi</name>
    <dbReference type="NCBI Taxonomy" id="474394"/>
    <lineage>
        <taxon>Bacteria</taxon>
        <taxon>Pseudomonadati</taxon>
        <taxon>Pseudomonadota</taxon>
        <taxon>Gammaproteobacteria</taxon>
        <taxon>Vibrionales</taxon>
        <taxon>Vibrionaceae</taxon>
        <taxon>Vibrio</taxon>
    </lineage>
</organism>
<dbReference type="Gene3D" id="3.20.20.450">
    <property type="entry name" value="EAL domain"/>
    <property type="match status" value="1"/>
</dbReference>
<dbReference type="SMART" id="SM00897">
    <property type="entry name" value="FIST"/>
    <property type="match status" value="1"/>
</dbReference>
<dbReference type="SMART" id="SM00052">
    <property type="entry name" value="EAL"/>
    <property type="match status" value="1"/>
</dbReference>
<dbReference type="Proteomes" id="UP000196125">
    <property type="component" value="Unassembled WGS sequence"/>
</dbReference>
<accession>A0A1Y6IW88</accession>
<feature type="domain" description="EAL" evidence="1">
    <location>
        <begin position="588"/>
        <end position="824"/>
    </location>
</feature>
<dbReference type="InterPro" id="IPR043128">
    <property type="entry name" value="Rev_trsase/Diguanyl_cyclase"/>
</dbReference>
<dbReference type="InterPro" id="IPR019494">
    <property type="entry name" value="FIST_C"/>
</dbReference>
<protein>
    <submittedName>
        <fullName evidence="3">Cyclic di-GMP phosphodiesterase YfgF</fullName>
        <ecNumber evidence="3">3.1.4.52</ecNumber>
    </submittedName>
    <submittedName>
        <fullName evidence="2">EAL domain-containing protein</fullName>
    </submittedName>
</protein>
<keyword evidence="5" id="KW-1185">Reference proteome</keyword>
<dbReference type="PANTHER" id="PTHR33121">
    <property type="entry name" value="CYCLIC DI-GMP PHOSPHODIESTERASE PDEF"/>
    <property type="match status" value="1"/>
</dbReference>
<dbReference type="Pfam" id="PF08495">
    <property type="entry name" value="FIST"/>
    <property type="match status" value="1"/>
</dbReference>
<proteinExistence type="predicted"/>
<reference evidence="3 4" key="1">
    <citation type="submission" date="2017-05" db="EMBL/GenBank/DDBJ databases">
        <authorList>
            <person name="Song R."/>
            <person name="Chenine A.L."/>
            <person name="Ruprecht R.M."/>
        </authorList>
    </citation>
    <scope>NUCLEOTIDE SEQUENCE [LARGE SCALE GENOMIC DNA]</scope>
    <source>
        <strain evidence="3 4">CECT 7927</strain>
    </source>
</reference>
<dbReference type="EC" id="3.1.4.52" evidence="3"/>
<dbReference type="InterPro" id="IPR035919">
    <property type="entry name" value="EAL_sf"/>
</dbReference>
<name>A0A1Y6IW88_9VIBR</name>
<dbReference type="InterPro" id="IPR001633">
    <property type="entry name" value="EAL_dom"/>
</dbReference>
<dbReference type="SMART" id="SM01204">
    <property type="entry name" value="FIST_C"/>
    <property type="match status" value="1"/>
</dbReference>
<dbReference type="InterPro" id="IPR029787">
    <property type="entry name" value="Nucleotide_cyclase"/>
</dbReference>
<dbReference type="SUPFAM" id="SSF55073">
    <property type="entry name" value="Nucleotide cyclase"/>
    <property type="match status" value="1"/>
</dbReference>
<dbReference type="PROSITE" id="PS50883">
    <property type="entry name" value="EAL"/>
    <property type="match status" value="1"/>
</dbReference>
<evidence type="ECO:0000313" key="2">
    <source>
        <dbReference type="EMBL" id="MDW6002580.1"/>
    </source>
</evidence>
<dbReference type="CDD" id="cd01948">
    <property type="entry name" value="EAL"/>
    <property type="match status" value="1"/>
</dbReference>
<evidence type="ECO:0000259" key="1">
    <source>
        <dbReference type="PROSITE" id="PS50883"/>
    </source>
</evidence>
<sequence>MFTVSLLLDDCHDLKAQLARLSFDEQQTMLVQLFSDQVQTTVLEMAGVILERFPQAHLLGLSSEQVIYHSEIYFRKTLVLISVFQETSLTSSIVPYEDELEQNSELLLRDLNIGLKTQAMICFADRFDLATRSFFRIFSTAPENLPIAGGCSCMTRHGQWVLYGKEIYHNAFVAVAMHGHRLWQATAGYSEWNPIGKAFEVTEVKQDIVYRLDDLPIRRVYNQYLGNGNELPFEFLQNFPFLGEEGPNQHTFIPLSQTLDEGISFDYPLKVGDKVRFSYDHPLLTLEQVYLKARQLESSQPQQFFVYSCVSRLSFMEENQEFQPLQKVANTDGCYCMGEFFRQKIMHHSMTFLALREGDCPPARRSRVDAHYLGSVSPLFSLIRNSFLDLDEMNLNMANKLQAQAEALMQSYRTDPLTGLPNRAMLRERLARLAENEHLLSVKLTNFSRINEKYGYQVGDQIVQDLTRYFVQFLEEELPGRSTLFSIGIGEWAAVFASNYSSEGIHYELSLFIDQLENMNFEPAGLPEVDYLSVSICTGMVSKRSFPDEDVDDLLMKSIEARRIAAQENKHFCDAGSLRHQEVLRQEQLNWLSCVSRAILNDHVLVYAQPIVEADNHRVSSYEMLVRIEDDGEIILPGHFLPVIEGTHLYTHLSRQLITRTFEVMNPRTESFSINLSPQDFMSERTLDHLENAIRLLDDPSRVGLEVLETEQIKDYGHMIDVCNHFRKLGVKIIVDDFGSGYSNIDEIIKLEPQVIKIDGSLIRNIDHHPKQRKIARQLIQLCQVLNAKTVAEFVHNETICRIVEDMGVDYMQGFYLGKPKPLK</sequence>
<dbReference type="SUPFAM" id="SSF141868">
    <property type="entry name" value="EAL domain-like"/>
    <property type="match status" value="1"/>
</dbReference>
<dbReference type="EMBL" id="JAWRCO010000001">
    <property type="protein sequence ID" value="MDW6002580.1"/>
    <property type="molecule type" value="Genomic_DNA"/>
</dbReference>
<dbReference type="RefSeq" id="WP_087481919.1">
    <property type="nucleotide sequence ID" value="NZ_AP024883.1"/>
</dbReference>
<dbReference type="OrthoDB" id="5894408at2"/>
<dbReference type="Pfam" id="PF00990">
    <property type="entry name" value="GGDEF"/>
    <property type="match status" value="1"/>
</dbReference>
<gene>
    <name evidence="3" type="primary">yfgF</name>
    <name evidence="2" type="ORF">SBX37_06845</name>
    <name evidence="3" type="ORF">VIM7927_03197</name>
</gene>
<dbReference type="InterPro" id="IPR050706">
    <property type="entry name" value="Cyclic-di-GMP_PDE-like"/>
</dbReference>
<evidence type="ECO:0000313" key="4">
    <source>
        <dbReference type="Proteomes" id="UP000196125"/>
    </source>
</evidence>
<dbReference type="PANTHER" id="PTHR33121:SF79">
    <property type="entry name" value="CYCLIC DI-GMP PHOSPHODIESTERASE PDED-RELATED"/>
    <property type="match status" value="1"/>
</dbReference>